<dbReference type="Proteomes" id="UP000626092">
    <property type="component" value="Unassembled WGS sequence"/>
</dbReference>
<dbReference type="InterPro" id="IPR016024">
    <property type="entry name" value="ARM-type_fold"/>
</dbReference>
<proteinExistence type="predicted"/>
<name>A0A834LNZ1_RHOSS</name>
<keyword evidence="3 5" id="KW-0808">Transferase</keyword>
<dbReference type="UniPathway" id="UPA00143"/>
<evidence type="ECO:0000256" key="3">
    <source>
        <dbReference type="ARBA" id="ARBA00022679"/>
    </source>
</evidence>
<dbReference type="InterPro" id="IPR003613">
    <property type="entry name" value="Ubox_domain"/>
</dbReference>
<organism evidence="8 9">
    <name type="scientific">Rhododendron simsii</name>
    <name type="common">Sims's rhododendron</name>
    <dbReference type="NCBI Taxonomy" id="118357"/>
    <lineage>
        <taxon>Eukaryota</taxon>
        <taxon>Viridiplantae</taxon>
        <taxon>Streptophyta</taxon>
        <taxon>Embryophyta</taxon>
        <taxon>Tracheophyta</taxon>
        <taxon>Spermatophyta</taxon>
        <taxon>Magnoliopsida</taxon>
        <taxon>eudicotyledons</taxon>
        <taxon>Gunneridae</taxon>
        <taxon>Pentapetalae</taxon>
        <taxon>asterids</taxon>
        <taxon>Ericales</taxon>
        <taxon>Ericaceae</taxon>
        <taxon>Ericoideae</taxon>
        <taxon>Rhodoreae</taxon>
        <taxon>Rhododendron</taxon>
    </lineage>
</organism>
<dbReference type="EMBL" id="WJXA01000005">
    <property type="protein sequence ID" value="KAF7142812.1"/>
    <property type="molecule type" value="Genomic_DNA"/>
</dbReference>
<dbReference type="PANTHER" id="PTHR22849:SF112">
    <property type="entry name" value="U-BOX DOMAIN-CONTAINING PROTEIN 26"/>
    <property type="match status" value="1"/>
</dbReference>
<protein>
    <recommendedName>
        <fullName evidence="5 7">U-box domain-containing protein</fullName>
        <ecNumber evidence="5">2.3.2.27</ecNumber>
    </recommendedName>
    <alternativeName>
        <fullName evidence="5">RING-type E3 ubiquitin transferase PUB</fullName>
    </alternativeName>
</protein>
<evidence type="ECO:0000313" key="8">
    <source>
        <dbReference type="EMBL" id="KAF7142812.1"/>
    </source>
</evidence>
<dbReference type="OrthoDB" id="10064100at2759"/>
<evidence type="ECO:0000256" key="4">
    <source>
        <dbReference type="ARBA" id="ARBA00022786"/>
    </source>
</evidence>
<dbReference type="GO" id="GO:0061630">
    <property type="term" value="F:ubiquitin protein ligase activity"/>
    <property type="evidence" value="ECO:0007669"/>
    <property type="project" value="UniProtKB-UniRule"/>
</dbReference>
<feature type="domain" description="U-box" evidence="7">
    <location>
        <begin position="124"/>
        <end position="198"/>
    </location>
</feature>
<evidence type="ECO:0000256" key="5">
    <source>
        <dbReference type="RuleBase" id="RU369093"/>
    </source>
</evidence>
<dbReference type="Gene3D" id="1.25.10.10">
    <property type="entry name" value="Leucine-rich Repeat Variant"/>
    <property type="match status" value="1"/>
</dbReference>
<comment type="pathway">
    <text evidence="2 5">Protein modification; protein ubiquitination.</text>
</comment>
<sequence>MKGNVGSCPTSNSGNDTILGIFNLGVWPESKFQRHASGATPQRDFTGHGTLTSSSAPREQWGVMCRLLKICERIRFTKNPTSVGPIEATETGISVACSVGNSDRNSISTELVTGRLEPLDVGIQIPYHFRCPISLELMADPVTISTGQTYDRASIESWTATGNTTCPVTRSPLTDFALIPNHTLRRLIQEWCVANRSLGVERIPTPRQPADPAGVRTLLSQASSESTRMLVRVDSLKRLRGLARDSEKNRAVISAQNAREILLSIVFSDNAVMGDLLESPWSLSNQNGQYYTSQKQVVTDTESDSCELTHESLAILSYFPLSESACLFVASNPERVSYLVNLLFHPLSEVRVNSASLIETVIAGTRSPELRSEISSSDEIHDGIVGILNSPATSPRALKIGVKALFALCLSKQHRHKAVAAGAVDALIERLSDFDISNAERSLATVELLCRVPSGLAAFAGHALTVPLLVKVVLRVSGRATEYAAGALLSVCSASEVCRREAVAEGVLTRLLLVVQSGCTERAKRKAQMLLKLLRDSWPEDSGSNCEDFGCSDVVPY</sequence>
<gene>
    <name evidence="8" type="ORF">RHSIM_Rhsim05G0086300</name>
</gene>
<dbReference type="InterPro" id="IPR045210">
    <property type="entry name" value="RING-Ubox_PUB"/>
</dbReference>
<evidence type="ECO:0000256" key="1">
    <source>
        <dbReference type="ARBA" id="ARBA00000900"/>
    </source>
</evidence>
<dbReference type="Pfam" id="PF25598">
    <property type="entry name" value="ARM_PUB"/>
    <property type="match status" value="1"/>
</dbReference>
<comment type="caution">
    <text evidence="8">The sequence shown here is derived from an EMBL/GenBank/DDBJ whole genome shotgun (WGS) entry which is preliminary data.</text>
</comment>
<evidence type="ECO:0000313" key="9">
    <source>
        <dbReference type="Proteomes" id="UP000626092"/>
    </source>
</evidence>
<feature type="region of interest" description="Disordered" evidence="6">
    <location>
        <begin position="33"/>
        <end position="53"/>
    </location>
</feature>
<dbReference type="FunFam" id="3.30.40.10:FF:000437">
    <property type="entry name" value="RING-type E3 ubiquitin transferase"/>
    <property type="match status" value="1"/>
</dbReference>
<dbReference type="PROSITE" id="PS51698">
    <property type="entry name" value="U_BOX"/>
    <property type="match status" value="1"/>
</dbReference>
<dbReference type="AlphaFoldDB" id="A0A834LNZ1"/>
<evidence type="ECO:0000256" key="2">
    <source>
        <dbReference type="ARBA" id="ARBA00004906"/>
    </source>
</evidence>
<evidence type="ECO:0000256" key="6">
    <source>
        <dbReference type="SAM" id="MobiDB-lite"/>
    </source>
</evidence>
<dbReference type="EC" id="2.3.2.27" evidence="5"/>
<comment type="function">
    <text evidence="5">Functions as an E3 ubiquitin ligase.</text>
</comment>
<keyword evidence="9" id="KW-1185">Reference proteome</keyword>
<dbReference type="Gene3D" id="3.30.40.10">
    <property type="entry name" value="Zinc/RING finger domain, C3HC4 (zinc finger)"/>
    <property type="match status" value="1"/>
</dbReference>
<dbReference type="InterPro" id="IPR058678">
    <property type="entry name" value="ARM_PUB"/>
</dbReference>
<keyword evidence="4 5" id="KW-0833">Ubl conjugation pathway</keyword>
<comment type="catalytic activity">
    <reaction evidence="1 5">
        <text>S-ubiquitinyl-[E2 ubiquitin-conjugating enzyme]-L-cysteine + [acceptor protein]-L-lysine = [E2 ubiquitin-conjugating enzyme]-L-cysteine + N(6)-ubiquitinyl-[acceptor protein]-L-lysine.</text>
        <dbReference type="EC" id="2.3.2.27"/>
    </reaction>
</comment>
<dbReference type="SUPFAM" id="SSF48371">
    <property type="entry name" value="ARM repeat"/>
    <property type="match status" value="1"/>
</dbReference>
<dbReference type="InterPro" id="IPR011989">
    <property type="entry name" value="ARM-like"/>
</dbReference>
<dbReference type="CDD" id="cd16664">
    <property type="entry name" value="RING-Ubox_PUB"/>
    <property type="match status" value="1"/>
</dbReference>
<dbReference type="SMART" id="SM00504">
    <property type="entry name" value="Ubox"/>
    <property type="match status" value="1"/>
</dbReference>
<dbReference type="GO" id="GO:0016567">
    <property type="term" value="P:protein ubiquitination"/>
    <property type="evidence" value="ECO:0007669"/>
    <property type="project" value="UniProtKB-UniRule"/>
</dbReference>
<dbReference type="SUPFAM" id="SSF57850">
    <property type="entry name" value="RING/U-box"/>
    <property type="match status" value="1"/>
</dbReference>
<dbReference type="GO" id="GO:0006952">
    <property type="term" value="P:defense response"/>
    <property type="evidence" value="ECO:0007669"/>
    <property type="project" value="UniProtKB-ARBA"/>
</dbReference>
<accession>A0A834LNZ1</accession>
<reference evidence="8" key="1">
    <citation type="submission" date="2019-11" db="EMBL/GenBank/DDBJ databases">
        <authorList>
            <person name="Liu Y."/>
            <person name="Hou J."/>
            <person name="Li T.-Q."/>
            <person name="Guan C.-H."/>
            <person name="Wu X."/>
            <person name="Wu H.-Z."/>
            <person name="Ling F."/>
            <person name="Zhang R."/>
            <person name="Shi X.-G."/>
            <person name="Ren J.-P."/>
            <person name="Chen E.-F."/>
            <person name="Sun J.-M."/>
        </authorList>
    </citation>
    <scope>NUCLEOTIDE SEQUENCE</scope>
    <source>
        <strain evidence="8">Adult_tree_wgs_1</strain>
        <tissue evidence="8">Leaves</tissue>
    </source>
</reference>
<dbReference type="PANTHER" id="PTHR22849">
    <property type="entry name" value="WDSAM1 PROTEIN"/>
    <property type="match status" value="1"/>
</dbReference>
<evidence type="ECO:0000259" key="7">
    <source>
        <dbReference type="PROSITE" id="PS51698"/>
    </source>
</evidence>
<dbReference type="InterPro" id="IPR013083">
    <property type="entry name" value="Znf_RING/FYVE/PHD"/>
</dbReference>
<dbReference type="InterPro" id="IPR045185">
    <property type="entry name" value="PUB22/23/24-like"/>
</dbReference>
<dbReference type="Pfam" id="PF04564">
    <property type="entry name" value="U-box"/>
    <property type="match status" value="1"/>
</dbReference>